<evidence type="ECO:0000256" key="3">
    <source>
        <dbReference type="ARBA" id="ARBA00022598"/>
    </source>
</evidence>
<dbReference type="Pfam" id="PF05189">
    <property type="entry name" value="RTC_insert"/>
    <property type="match status" value="1"/>
</dbReference>
<dbReference type="GO" id="GO:0006396">
    <property type="term" value="P:RNA processing"/>
    <property type="evidence" value="ECO:0007669"/>
    <property type="project" value="UniProtKB-UniRule"/>
</dbReference>
<feature type="domain" description="RNA 3'-terminal phosphate cyclase insert" evidence="10">
    <location>
        <begin position="187"/>
        <end position="279"/>
    </location>
</feature>
<feature type="coiled-coil region" evidence="7">
    <location>
        <begin position="207"/>
        <end position="234"/>
    </location>
</feature>
<evidence type="ECO:0000256" key="2">
    <source>
        <dbReference type="ARBA" id="ARBA00021428"/>
    </source>
</evidence>
<dbReference type="InterPro" id="IPR020719">
    <property type="entry name" value="RNA3'_term_phos_cycl-like_CS"/>
</dbReference>
<evidence type="ECO:0000256" key="6">
    <source>
        <dbReference type="NCBIfam" id="TIGR03399"/>
    </source>
</evidence>
<dbReference type="NCBIfam" id="NF003246">
    <property type="entry name" value="PRK04204.1-2"/>
    <property type="match status" value="1"/>
</dbReference>
<evidence type="ECO:0000313" key="12">
    <source>
        <dbReference type="Proteomes" id="UP001595925"/>
    </source>
</evidence>
<accession>A0ABD5QDN9</accession>
<comment type="function">
    <text evidence="5">Catalyzes the conversion of 3'-phosphate to a 2',3'-cyclic phosphodiester at the end of RNA. The mechanism of action of the enzyme occurs in 3 steps: (A) adenylation of the enzyme by ATP; (B) transfer of adenylate to an RNA-N3'P to produce RNA-N3'PP5'A; (C) and attack of the adjacent 2'-hydroxyl on the 3'-phosphorus in the diester linkage to produce the cyclic end product. The biological role of this enzyme is unknown but it is likely to function in some aspects of cellular RNA processing.</text>
</comment>
<name>A0ABD5QDN9_9EURY</name>
<dbReference type="Gene3D" id="3.65.10.20">
    <property type="entry name" value="RNA 3'-terminal phosphate cyclase domain"/>
    <property type="match status" value="1"/>
</dbReference>
<evidence type="ECO:0000256" key="8">
    <source>
        <dbReference type="SAM" id="MobiDB-lite"/>
    </source>
</evidence>
<dbReference type="EMBL" id="JBHSJG010000029">
    <property type="protein sequence ID" value="MFC4987694.1"/>
    <property type="molecule type" value="Genomic_DNA"/>
</dbReference>
<dbReference type="InterPro" id="IPR017770">
    <property type="entry name" value="RNA3'_term_phos_cyc_type_1"/>
</dbReference>
<comment type="similarity">
    <text evidence="1 5">Belongs to the RNA 3'-terminal cyclase family. Type 1 subfamily.</text>
</comment>
<dbReference type="PANTHER" id="PTHR11096">
    <property type="entry name" value="RNA 3' TERMINAL PHOSPHATE CYCLASE"/>
    <property type="match status" value="1"/>
</dbReference>
<dbReference type="GO" id="GO:0005737">
    <property type="term" value="C:cytoplasm"/>
    <property type="evidence" value="ECO:0007669"/>
    <property type="project" value="UniProtKB-SubCell"/>
</dbReference>
<dbReference type="AlphaFoldDB" id="A0ABD5QDN9"/>
<keyword evidence="3 5" id="KW-0436">Ligase</keyword>
<dbReference type="GO" id="GO:0005524">
    <property type="term" value="F:ATP binding"/>
    <property type="evidence" value="ECO:0007669"/>
    <property type="project" value="UniProtKB-KW"/>
</dbReference>
<feature type="compositionally biased region" description="Basic and acidic residues" evidence="8">
    <location>
        <begin position="348"/>
        <end position="361"/>
    </location>
</feature>
<protein>
    <recommendedName>
        <fullName evidence="2 5">RNA 3'-terminal phosphate cyclase</fullName>
        <shortName evidence="5">RNA cyclase</shortName>
        <shortName evidence="5">RNA-3'-phosphate cyclase</shortName>
        <ecNumber evidence="5 6">6.5.1.4</ecNumber>
    </recommendedName>
</protein>
<proteinExistence type="inferred from homology"/>
<keyword evidence="5" id="KW-0963">Cytoplasm</keyword>
<evidence type="ECO:0000256" key="7">
    <source>
        <dbReference type="SAM" id="Coils"/>
    </source>
</evidence>
<dbReference type="InterPro" id="IPR023797">
    <property type="entry name" value="RNA3'_phos_cyclase_dom"/>
</dbReference>
<dbReference type="PROSITE" id="PS01287">
    <property type="entry name" value="RTC"/>
    <property type="match status" value="1"/>
</dbReference>
<dbReference type="Gene3D" id="3.30.360.20">
    <property type="entry name" value="RNA 3'-terminal phosphate cyclase, insert domain"/>
    <property type="match status" value="1"/>
</dbReference>
<reference evidence="11 12" key="1">
    <citation type="journal article" date="2019" name="Int. J. Syst. Evol. Microbiol.">
        <title>The Global Catalogue of Microorganisms (GCM) 10K type strain sequencing project: providing services to taxonomists for standard genome sequencing and annotation.</title>
        <authorList>
            <consortium name="The Broad Institute Genomics Platform"/>
            <consortium name="The Broad Institute Genome Sequencing Center for Infectious Disease"/>
            <person name="Wu L."/>
            <person name="Ma J."/>
        </authorList>
    </citation>
    <scope>NUCLEOTIDE SEQUENCE [LARGE SCALE GENOMIC DNA]</scope>
    <source>
        <strain evidence="11 12">CGMCC 1.15824</strain>
    </source>
</reference>
<dbReference type="NCBIfam" id="TIGR03399">
    <property type="entry name" value="RNA_3prim_cycl"/>
    <property type="match status" value="1"/>
</dbReference>
<feature type="active site" description="Tele-AMP-histidine intermediate" evidence="5">
    <location>
        <position position="319"/>
    </location>
</feature>
<evidence type="ECO:0000256" key="5">
    <source>
        <dbReference type="HAMAP-Rule" id="MF_00200"/>
    </source>
</evidence>
<dbReference type="RefSeq" id="WP_263623600.1">
    <property type="nucleotide sequence ID" value="NZ_JAIVEF010000002.1"/>
</dbReference>
<keyword evidence="7" id="KW-0175">Coiled coil</keyword>
<evidence type="ECO:0000256" key="4">
    <source>
        <dbReference type="ARBA" id="ARBA00022741"/>
    </source>
</evidence>
<sequence>MTVRELDGSGGGGQFLRTALAVAALEGEPVRIEQVRGGRDDPGLKAQHLAVLETLSAITGADREGAELGAGTVAFDPGPVSGGEYAVEIGTAGSLTLLFDALLPLAVALEEPLSVTATGGTDVAWSPPMDYQRHVKLPLLRAFGLAATVEVDRRGFYPAGGGRVTLHLFPSALEPIALDGSATDGANPGGIDSVRIHSTEAAALADSDVAKRQARAATERLDRAIDERVETTAESPGPGSAIVVVLADGGLPRAGFTALGEPGKLAERVGEAAADGANRFLERDAEDGPPAVDPRLADQLLPTLALAGGRYRTPAVTDHLESAAGLLADLGYDVSVSIDAGGAVVSGTDDKPGDRPRGDDL</sequence>
<keyword evidence="12" id="KW-1185">Reference proteome</keyword>
<dbReference type="HAMAP" id="MF_00200">
    <property type="entry name" value="RTC"/>
    <property type="match status" value="1"/>
</dbReference>
<dbReference type="Pfam" id="PF01137">
    <property type="entry name" value="RTC"/>
    <property type="match status" value="1"/>
</dbReference>
<dbReference type="GO" id="GO:0003963">
    <property type="term" value="F:RNA-3'-phosphate cyclase activity"/>
    <property type="evidence" value="ECO:0007669"/>
    <property type="project" value="UniProtKB-UniRule"/>
</dbReference>
<dbReference type="InterPro" id="IPR013792">
    <property type="entry name" value="RNA3'P_cycl/enolpyr_Trfase_a/b"/>
</dbReference>
<dbReference type="Proteomes" id="UP001595925">
    <property type="component" value="Unassembled WGS sequence"/>
</dbReference>
<dbReference type="SUPFAM" id="SSF55205">
    <property type="entry name" value="EPT/RTPC-like"/>
    <property type="match status" value="1"/>
</dbReference>
<comment type="subcellular location">
    <subcellularLocation>
        <location evidence="5">Cytoplasm</location>
    </subcellularLocation>
</comment>
<evidence type="ECO:0000259" key="10">
    <source>
        <dbReference type="Pfam" id="PF05189"/>
    </source>
</evidence>
<comment type="caution">
    <text evidence="11">The sequence shown here is derived from an EMBL/GenBank/DDBJ whole genome shotgun (WGS) entry which is preliminary data.</text>
</comment>
<dbReference type="PANTHER" id="PTHR11096:SF0">
    <property type="entry name" value="RNA 3'-TERMINAL PHOSPHATE CYCLASE"/>
    <property type="match status" value="1"/>
</dbReference>
<gene>
    <name evidence="5 11" type="primary">rtcA</name>
    <name evidence="11" type="ORF">ACFPFO_07945</name>
</gene>
<feature type="region of interest" description="Disordered" evidence="8">
    <location>
        <begin position="342"/>
        <end position="361"/>
    </location>
</feature>
<organism evidence="11 12">
    <name type="scientific">Saliphagus infecundisoli</name>
    <dbReference type="NCBI Taxonomy" id="1849069"/>
    <lineage>
        <taxon>Archaea</taxon>
        <taxon>Methanobacteriati</taxon>
        <taxon>Methanobacteriota</taxon>
        <taxon>Stenosarchaea group</taxon>
        <taxon>Halobacteria</taxon>
        <taxon>Halobacteriales</taxon>
        <taxon>Natrialbaceae</taxon>
        <taxon>Saliphagus</taxon>
    </lineage>
</organism>
<evidence type="ECO:0000256" key="1">
    <source>
        <dbReference type="ARBA" id="ARBA00009206"/>
    </source>
</evidence>
<dbReference type="InterPro" id="IPR000228">
    <property type="entry name" value="RNA3'_term_phos_cyc"/>
</dbReference>
<keyword evidence="4 5" id="KW-0547">Nucleotide-binding</keyword>
<dbReference type="InterPro" id="IPR037136">
    <property type="entry name" value="RNA3'_phos_cyclase_dom_sf"/>
</dbReference>
<feature type="binding site" evidence="5">
    <location>
        <position position="100"/>
    </location>
    <ligand>
        <name>ATP</name>
        <dbReference type="ChEBI" id="CHEBI:30616"/>
    </ligand>
</feature>
<comment type="caution">
    <text evidence="5">Lacks conserved residue(s) required for the propagation of feature annotation.</text>
</comment>
<evidence type="ECO:0000259" key="9">
    <source>
        <dbReference type="Pfam" id="PF01137"/>
    </source>
</evidence>
<comment type="catalytic activity">
    <reaction evidence="5">
        <text>a 3'-end 3'-phospho-ribonucleotide-RNA + ATP = a 3'-end 2',3'-cyclophospho-ribonucleotide-RNA + AMP + diphosphate</text>
        <dbReference type="Rhea" id="RHEA:23976"/>
        <dbReference type="Rhea" id="RHEA-COMP:10463"/>
        <dbReference type="Rhea" id="RHEA-COMP:10464"/>
        <dbReference type="ChEBI" id="CHEBI:30616"/>
        <dbReference type="ChEBI" id="CHEBI:33019"/>
        <dbReference type="ChEBI" id="CHEBI:83062"/>
        <dbReference type="ChEBI" id="CHEBI:83064"/>
        <dbReference type="ChEBI" id="CHEBI:456215"/>
        <dbReference type="EC" id="6.5.1.4"/>
    </reaction>
</comment>
<dbReference type="SUPFAM" id="SSF52913">
    <property type="entry name" value="RNA 3'-terminal phosphate cyclase, RPTC, insert domain"/>
    <property type="match status" value="1"/>
</dbReference>
<dbReference type="PIRSF" id="PIRSF005378">
    <property type="entry name" value="RNA3'_term_phos_cycl_euk"/>
    <property type="match status" value="1"/>
</dbReference>
<dbReference type="InterPro" id="IPR013791">
    <property type="entry name" value="RNA3'-term_phos_cycl_insert"/>
</dbReference>
<dbReference type="InterPro" id="IPR036553">
    <property type="entry name" value="RPTC_insert"/>
</dbReference>
<dbReference type="EC" id="6.5.1.4" evidence="5 6"/>
<evidence type="ECO:0000313" key="11">
    <source>
        <dbReference type="EMBL" id="MFC4987694.1"/>
    </source>
</evidence>
<feature type="domain" description="RNA 3'-terminal phosphate cyclase" evidence="9">
    <location>
        <begin position="11"/>
        <end position="328"/>
    </location>
</feature>
<keyword evidence="5" id="KW-0067">ATP-binding</keyword>